<accession>A0AA39G8U0</accession>
<dbReference type="Proteomes" id="UP001168972">
    <property type="component" value="Unassembled WGS sequence"/>
</dbReference>
<gene>
    <name evidence="1" type="ORF">PV327_001560</name>
</gene>
<organism evidence="1 2">
    <name type="scientific">Microctonus hyperodae</name>
    <name type="common">Parasitoid wasp</name>
    <dbReference type="NCBI Taxonomy" id="165561"/>
    <lineage>
        <taxon>Eukaryota</taxon>
        <taxon>Metazoa</taxon>
        <taxon>Ecdysozoa</taxon>
        <taxon>Arthropoda</taxon>
        <taxon>Hexapoda</taxon>
        <taxon>Insecta</taxon>
        <taxon>Pterygota</taxon>
        <taxon>Neoptera</taxon>
        <taxon>Endopterygota</taxon>
        <taxon>Hymenoptera</taxon>
        <taxon>Apocrita</taxon>
        <taxon>Ichneumonoidea</taxon>
        <taxon>Braconidae</taxon>
        <taxon>Euphorinae</taxon>
        <taxon>Microctonus</taxon>
    </lineage>
</organism>
<evidence type="ECO:0000313" key="1">
    <source>
        <dbReference type="EMBL" id="KAK0183523.1"/>
    </source>
</evidence>
<protein>
    <submittedName>
        <fullName evidence="1">Uncharacterized protein</fullName>
    </submittedName>
</protein>
<dbReference type="EMBL" id="JAQQBR010000001">
    <property type="protein sequence ID" value="KAK0183523.1"/>
    <property type="molecule type" value="Genomic_DNA"/>
</dbReference>
<dbReference type="AlphaFoldDB" id="A0AA39G8U0"/>
<proteinExistence type="predicted"/>
<comment type="caution">
    <text evidence="1">The sequence shown here is derived from an EMBL/GenBank/DDBJ whole genome shotgun (WGS) entry which is preliminary data.</text>
</comment>
<reference evidence="1" key="1">
    <citation type="journal article" date="2023" name="bioRxiv">
        <title>Scaffold-level genome assemblies of two parasitoid biocontrol wasps reveal the parthenogenesis mechanism and an associated novel virus.</title>
        <authorList>
            <person name="Inwood S."/>
            <person name="Skelly J."/>
            <person name="Guhlin J."/>
            <person name="Harrop T."/>
            <person name="Goldson S."/>
            <person name="Dearden P."/>
        </authorList>
    </citation>
    <scope>NUCLEOTIDE SEQUENCE</scope>
    <source>
        <strain evidence="1">Lincoln</strain>
        <tissue evidence="1">Whole body</tissue>
    </source>
</reference>
<reference evidence="1" key="2">
    <citation type="submission" date="2023-03" db="EMBL/GenBank/DDBJ databases">
        <authorList>
            <person name="Inwood S.N."/>
            <person name="Skelly J.G."/>
            <person name="Guhlin J."/>
            <person name="Harrop T.W.R."/>
            <person name="Goldson S.G."/>
            <person name="Dearden P.K."/>
        </authorList>
    </citation>
    <scope>NUCLEOTIDE SEQUENCE</scope>
    <source>
        <strain evidence="1">Lincoln</strain>
        <tissue evidence="1">Whole body</tissue>
    </source>
</reference>
<keyword evidence="2" id="KW-1185">Reference proteome</keyword>
<sequence length="116" mass="12397">MATVLQPSQQQVTVGSLGGGMSTANGNTAVTGGAQGQPLVMPGFPLRAASGPHYSPYSPSRFHIDKRCQHRCSGVDLGKSEQSGILIESLRWYKISICPVLTIDIEIMKILIAMKI</sequence>
<name>A0AA39G8U0_MICHY</name>
<evidence type="ECO:0000313" key="2">
    <source>
        <dbReference type="Proteomes" id="UP001168972"/>
    </source>
</evidence>